<evidence type="ECO:0000313" key="2">
    <source>
        <dbReference type="EMBL" id="SFA58463.1"/>
    </source>
</evidence>
<protein>
    <submittedName>
        <fullName evidence="1">Uncharacterized protein</fullName>
    </submittedName>
</protein>
<dbReference type="EMBL" id="FOJO01000020">
    <property type="protein sequence ID" value="SFA58463.1"/>
    <property type="molecule type" value="Genomic_DNA"/>
</dbReference>
<dbReference type="AlphaFoldDB" id="A0A099EV58"/>
<reference evidence="1 3" key="1">
    <citation type="submission" date="2014-09" db="EMBL/GenBank/DDBJ databases">
        <authorList>
            <person name="McGinnis J.M."/>
            <person name="Wolfgang W.J."/>
        </authorList>
    </citation>
    <scope>NUCLEOTIDE SEQUENCE [LARGE SCALE GENOMIC DNA]</scope>
    <source>
        <strain evidence="1 3">JCM 14014</strain>
    </source>
</reference>
<dbReference type="Proteomes" id="UP000029846">
    <property type="component" value="Unassembled WGS sequence"/>
</dbReference>
<dbReference type="Proteomes" id="UP000182312">
    <property type="component" value="Unassembled WGS sequence"/>
</dbReference>
<gene>
    <name evidence="1" type="ORF">IT41_18360</name>
    <name evidence="2" type="ORF">SAMN04487972_12059</name>
</gene>
<dbReference type="STRING" id="376733.SAMN04487972_12059"/>
<evidence type="ECO:0000313" key="1">
    <source>
        <dbReference type="EMBL" id="KGJ02124.1"/>
    </source>
</evidence>
<accession>A0A099EV58</accession>
<name>A0A099EV58_9RHOB</name>
<sequence length="75" mass="8299">MATTYRLASSTLIHTPGLVAWATNGCHFEDDRPQIMKVMTATYPGVPEAAMEQLLIKRVPFTIEGETLVFTAEDN</sequence>
<reference evidence="1 3" key="2">
    <citation type="submission" date="2014-10" db="EMBL/GenBank/DDBJ databases">
        <title>Paracoccus sanguinis sp. nov., isolated from clinical specimens of New York State patients.</title>
        <authorList>
            <person name="Mingle L.A."/>
            <person name="Cole J.A."/>
            <person name="Lapierre P."/>
            <person name="Musser K.A."/>
        </authorList>
    </citation>
    <scope>NUCLEOTIDE SEQUENCE [LARGE SCALE GENOMIC DNA]</scope>
    <source>
        <strain evidence="1 3">JCM 14014</strain>
    </source>
</reference>
<organism evidence="1 3">
    <name type="scientific">Paracoccus halophilus</name>
    <dbReference type="NCBI Taxonomy" id="376733"/>
    <lineage>
        <taxon>Bacteria</taxon>
        <taxon>Pseudomonadati</taxon>
        <taxon>Pseudomonadota</taxon>
        <taxon>Alphaproteobacteria</taxon>
        <taxon>Rhodobacterales</taxon>
        <taxon>Paracoccaceae</taxon>
        <taxon>Paracoccus</taxon>
    </lineage>
</organism>
<evidence type="ECO:0000313" key="3">
    <source>
        <dbReference type="Proteomes" id="UP000029846"/>
    </source>
</evidence>
<dbReference type="RefSeq" id="WP_036743889.1">
    <property type="nucleotide sequence ID" value="NZ_FOJO01000020.1"/>
</dbReference>
<reference evidence="2" key="3">
    <citation type="submission" date="2016-10" db="EMBL/GenBank/DDBJ databases">
        <authorList>
            <person name="de Groot N.N."/>
        </authorList>
    </citation>
    <scope>NUCLEOTIDE SEQUENCE [LARGE SCALE GENOMIC DNA]</scope>
    <source>
        <strain evidence="2">CGMCC 1.6117</strain>
    </source>
</reference>
<dbReference type="EMBL" id="JRKN01000045">
    <property type="protein sequence ID" value="KGJ02124.1"/>
    <property type="molecule type" value="Genomic_DNA"/>
</dbReference>
<proteinExistence type="predicted"/>
<keyword evidence="3" id="KW-1185">Reference proteome</keyword>
<dbReference type="OrthoDB" id="7774282at2"/>